<accession>A0A8H6W2B0</accession>
<keyword evidence="1" id="KW-0479">Metal-binding</keyword>
<gene>
    <name evidence="5" type="ORF">HMN09_00869300</name>
</gene>
<dbReference type="Proteomes" id="UP000613580">
    <property type="component" value="Unassembled WGS sequence"/>
</dbReference>
<dbReference type="GO" id="GO:0000981">
    <property type="term" value="F:DNA-binding transcription factor activity, RNA polymerase II-specific"/>
    <property type="evidence" value="ECO:0007669"/>
    <property type="project" value="InterPro"/>
</dbReference>
<evidence type="ECO:0000256" key="2">
    <source>
        <dbReference type="ARBA" id="ARBA00023242"/>
    </source>
</evidence>
<keyword evidence="2" id="KW-0539">Nucleus</keyword>
<dbReference type="Pfam" id="PF04082">
    <property type="entry name" value="Fungal_trans"/>
    <property type="match status" value="1"/>
</dbReference>
<dbReference type="InterPro" id="IPR007219">
    <property type="entry name" value="XnlR_reg_dom"/>
</dbReference>
<keyword evidence="6" id="KW-1185">Reference proteome</keyword>
<dbReference type="PANTHER" id="PTHR46910:SF38">
    <property type="entry name" value="ZN(2)-C6 FUNGAL-TYPE DOMAIN-CONTAINING PROTEIN"/>
    <property type="match status" value="1"/>
</dbReference>
<feature type="region of interest" description="Disordered" evidence="3">
    <location>
        <begin position="615"/>
        <end position="634"/>
    </location>
</feature>
<dbReference type="CDD" id="cd12148">
    <property type="entry name" value="fungal_TF_MHR"/>
    <property type="match status" value="1"/>
</dbReference>
<proteinExistence type="predicted"/>
<evidence type="ECO:0000313" key="5">
    <source>
        <dbReference type="EMBL" id="KAF7302357.1"/>
    </source>
</evidence>
<dbReference type="AlphaFoldDB" id="A0A8H6W2B0"/>
<dbReference type="InterPro" id="IPR036864">
    <property type="entry name" value="Zn2-C6_fun-type_DNA-bd_sf"/>
</dbReference>
<organism evidence="5 6">
    <name type="scientific">Mycena chlorophos</name>
    <name type="common">Agaric fungus</name>
    <name type="synonym">Agaricus chlorophos</name>
    <dbReference type="NCBI Taxonomy" id="658473"/>
    <lineage>
        <taxon>Eukaryota</taxon>
        <taxon>Fungi</taxon>
        <taxon>Dikarya</taxon>
        <taxon>Basidiomycota</taxon>
        <taxon>Agaricomycotina</taxon>
        <taxon>Agaricomycetes</taxon>
        <taxon>Agaricomycetidae</taxon>
        <taxon>Agaricales</taxon>
        <taxon>Marasmiineae</taxon>
        <taxon>Mycenaceae</taxon>
        <taxon>Mycena</taxon>
    </lineage>
</organism>
<evidence type="ECO:0000256" key="1">
    <source>
        <dbReference type="ARBA" id="ARBA00022723"/>
    </source>
</evidence>
<evidence type="ECO:0000259" key="4">
    <source>
        <dbReference type="SMART" id="SM00906"/>
    </source>
</evidence>
<dbReference type="EMBL" id="JACAZE010000012">
    <property type="protein sequence ID" value="KAF7302357.1"/>
    <property type="molecule type" value="Genomic_DNA"/>
</dbReference>
<dbReference type="InterPro" id="IPR001138">
    <property type="entry name" value="Zn2Cys6_DnaBD"/>
</dbReference>
<comment type="caution">
    <text evidence="5">The sequence shown here is derived from an EMBL/GenBank/DDBJ whole genome shotgun (WGS) entry which is preliminary data.</text>
</comment>
<dbReference type="GO" id="GO:0008270">
    <property type="term" value="F:zinc ion binding"/>
    <property type="evidence" value="ECO:0007669"/>
    <property type="project" value="InterPro"/>
</dbReference>
<feature type="domain" description="Xylanolytic transcriptional activator regulatory" evidence="4">
    <location>
        <begin position="339"/>
        <end position="411"/>
    </location>
</feature>
<feature type="region of interest" description="Disordered" evidence="3">
    <location>
        <begin position="120"/>
        <end position="141"/>
    </location>
</feature>
<dbReference type="SMART" id="SM00906">
    <property type="entry name" value="Fungal_trans"/>
    <property type="match status" value="1"/>
</dbReference>
<evidence type="ECO:0000256" key="3">
    <source>
        <dbReference type="SAM" id="MobiDB-lite"/>
    </source>
</evidence>
<dbReference type="InterPro" id="IPR050987">
    <property type="entry name" value="AtrR-like"/>
</dbReference>
<name>A0A8H6W2B0_MYCCL</name>
<protein>
    <submittedName>
        <fullName evidence="5">Fungal-trans domain-containing protein</fullName>
    </submittedName>
</protein>
<sequence>MSSDAPKTKRRRLPNACDICRKQKAFVGDSAEMPGNRCSNCIAFGSECTRTYAPRGKEAQPKSASVPERSAQEHVSSILSGSQEYTAGDYKVLVALAQYARRLEEALSVTTTLATPEDVLSVYPSPENSSSDDASNVDSEDDGVLFDEKVPSEWPMRQIVRHNASERFYGRTSSINFVKALMRVRAEAGDNHAPQIQWARPQFWSIKPWEITPEIYVPQIFPEPDLLDAFIKLFFLHVNPLVFVLHAPTFHRAVAAGLHLVDQDFGSVVLVVCAVGAKLSDDPRALLEGTSDPLSAGWRWWSQVRPIPASFAQSATLHQLQVIALTALYLGSSSTPESCWSTIGAGLRMATDVGAHRRMRSSGDTIQSEMYKRVFWILLLSDAIMSTLLGRPRGAPWQDVDLDYPTPLEGEDVICRPYGTCLIKLLQIQTRVQDIIYMTKDWHRRHEMVAELDSALNQWADSIPEELRWDPNQPNPIRLNQSAILYTTYYVCFFSSLKPQIQLHRPFIQPKDPSSSATSFPSLAICWNAARSCGHVMELQCKNGPGLVWSPHISSAMFDSATVLLMSGFHRSRPTTDENVLRCLSVLRVYESRFQTAGRLVDILEGMLEVGKMSPSLKRGRNTEDDAWSTVTPPSSNGSIDIVAAAASGSQARDLRAGLPPANAHFDSVVEGQFYMPLRTEDLGRLPTYTTTDVDSLFFYPDAFTALQALEGSDESEVQNDVALSDQLLDQSWEGWRVYGGGL</sequence>
<dbReference type="OrthoDB" id="4456959at2759"/>
<dbReference type="CDD" id="cd00067">
    <property type="entry name" value="GAL4"/>
    <property type="match status" value="1"/>
</dbReference>
<dbReference type="SUPFAM" id="SSF57701">
    <property type="entry name" value="Zn2/Cys6 DNA-binding domain"/>
    <property type="match status" value="1"/>
</dbReference>
<feature type="compositionally biased region" description="Low complexity" evidence="3">
    <location>
        <begin position="127"/>
        <end position="137"/>
    </location>
</feature>
<dbReference type="PANTHER" id="PTHR46910">
    <property type="entry name" value="TRANSCRIPTION FACTOR PDR1"/>
    <property type="match status" value="1"/>
</dbReference>
<dbReference type="GO" id="GO:0006351">
    <property type="term" value="P:DNA-templated transcription"/>
    <property type="evidence" value="ECO:0007669"/>
    <property type="project" value="InterPro"/>
</dbReference>
<dbReference type="GO" id="GO:0003677">
    <property type="term" value="F:DNA binding"/>
    <property type="evidence" value="ECO:0007669"/>
    <property type="project" value="InterPro"/>
</dbReference>
<evidence type="ECO:0000313" key="6">
    <source>
        <dbReference type="Proteomes" id="UP000613580"/>
    </source>
</evidence>
<reference evidence="5" key="1">
    <citation type="submission" date="2020-05" db="EMBL/GenBank/DDBJ databases">
        <title>Mycena genomes resolve the evolution of fungal bioluminescence.</title>
        <authorList>
            <person name="Tsai I.J."/>
        </authorList>
    </citation>
    <scope>NUCLEOTIDE SEQUENCE</scope>
    <source>
        <strain evidence="5">110903Hualien_Pintung</strain>
    </source>
</reference>